<dbReference type="Gene3D" id="1.50.10.10">
    <property type="match status" value="2"/>
</dbReference>
<dbReference type="InterPro" id="IPR054491">
    <property type="entry name" value="MGH1-like_GH"/>
</dbReference>
<evidence type="ECO:0000313" key="5">
    <source>
        <dbReference type="EMBL" id="MBA8794690.1"/>
    </source>
</evidence>
<comment type="caution">
    <text evidence="5">The sequence shown here is derived from an EMBL/GenBank/DDBJ whole genome shotgun (WGS) entry which is preliminary data.</text>
</comment>
<organism evidence="5 6">
    <name type="scientific">Microlunatus kandeliicorticis</name>
    <dbReference type="NCBI Taxonomy" id="1759536"/>
    <lineage>
        <taxon>Bacteria</taxon>
        <taxon>Bacillati</taxon>
        <taxon>Actinomycetota</taxon>
        <taxon>Actinomycetes</taxon>
        <taxon>Propionibacteriales</taxon>
        <taxon>Propionibacteriaceae</taxon>
        <taxon>Microlunatus</taxon>
    </lineage>
</organism>
<reference evidence="5 6" key="1">
    <citation type="submission" date="2020-07" db="EMBL/GenBank/DDBJ databases">
        <title>Sequencing the genomes of 1000 actinobacteria strains.</title>
        <authorList>
            <person name="Klenk H.-P."/>
        </authorList>
    </citation>
    <scope>NUCLEOTIDE SEQUENCE [LARGE SCALE GENOMIC DNA]</scope>
    <source>
        <strain evidence="5 6">DSM 100723</strain>
    </source>
</reference>
<keyword evidence="3" id="KW-0326">Glycosidase</keyword>
<dbReference type="PANTHER" id="PTHR10412">
    <property type="entry name" value="MANNOSYL-OLIGOSACCHARIDE GLUCOSIDASE"/>
    <property type="match status" value="1"/>
</dbReference>
<dbReference type="Pfam" id="PF22422">
    <property type="entry name" value="MGH1-like_GH"/>
    <property type="match status" value="1"/>
</dbReference>
<gene>
    <name evidence="5" type="ORF">FHX74_002309</name>
</gene>
<dbReference type="RefSeq" id="WP_182560231.1">
    <property type="nucleotide sequence ID" value="NZ_JACGWT010000003.1"/>
</dbReference>
<name>A0A7W3IT17_9ACTN</name>
<keyword evidence="2" id="KW-0378">Hydrolase</keyword>
<dbReference type="GO" id="GO:0006487">
    <property type="term" value="P:protein N-linked glycosylation"/>
    <property type="evidence" value="ECO:0007669"/>
    <property type="project" value="TreeGrafter"/>
</dbReference>
<dbReference type="AlphaFoldDB" id="A0A7W3IT17"/>
<accession>A0A7W3IT17</accession>
<evidence type="ECO:0000313" key="6">
    <source>
        <dbReference type="Proteomes" id="UP000523079"/>
    </source>
</evidence>
<dbReference type="GO" id="GO:0004573">
    <property type="term" value="F:Glc3Man9GlcNAc2 oligosaccharide glucosidase activity"/>
    <property type="evidence" value="ECO:0007669"/>
    <property type="project" value="InterPro"/>
</dbReference>
<dbReference type="PANTHER" id="PTHR10412:SF11">
    <property type="entry name" value="MANNOSYL-OLIGOSACCHARIDE GLUCOSIDASE"/>
    <property type="match status" value="1"/>
</dbReference>
<keyword evidence="6" id="KW-1185">Reference proteome</keyword>
<proteinExistence type="inferred from homology"/>
<evidence type="ECO:0000256" key="2">
    <source>
        <dbReference type="ARBA" id="ARBA00022801"/>
    </source>
</evidence>
<dbReference type="InterPro" id="IPR008928">
    <property type="entry name" value="6-hairpin_glycosidase_sf"/>
</dbReference>
<dbReference type="Proteomes" id="UP000523079">
    <property type="component" value="Unassembled WGS sequence"/>
</dbReference>
<evidence type="ECO:0000256" key="1">
    <source>
        <dbReference type="ARBA" id="ARBA00010833"/>
    </source>
</evidence>
<protein>
    <recommendedName>
        <fullName evidence="4">Mannosylglycerate hydrolase MGH1-like glycoside hydrolase domain-containing protein</fullName>
    </recommendedName>
</protein>
<dbReference type="InterPro" id="IPR012341">
    <property type="entry name" value="6hp_glycosidase-like_sf"/>
</dbReference>
<feature type="domain" description="Mannosylglycerate hydrolase MGH1-like glycoside hydrolase" evidence="4">
    <location>
        <begin position="430"/>
        <end position="532"/>
    </location>
</feature>
<dbReference type="GO" id="GO:0009311">
    <property type="term" value="P:oligosaccharide metabolic process"/>
    <property type="evidence" value="ECO:0007669"/>
    <property type="project" value="InterPro"/>
</dbReference>
<dbReference type="EMBL" id="JACGWT010000003">
    <property type="protein sequence ID" value="MBA8794690.1"/>
    <property type="molecule type" value="Genomic_DNA"/>
</dbReference>
<dbReference type="InterPro" id="IPR004888">
    <property type="entry name" value="Glycoside_hydrolase_63"/>
</dbReference>
<dbReference type="SUPFAM" id="SSF48208">
    <property type="entry name" value="Six-hairpin glycosidases"/>
    <property type="match status" value="1"/>
</dbReference>
<evidence type="ECO:0000256" key="3">
    <source>
        <dbReference type="ARBA" id="ARBA00023295"/>
    </source>
</evidence>
<comment type="similarity">
    <text evidence="1">Belongs to the glycosyl hydrolase 63 family.</text>
</comment>
<sequence length="881" mass="98163">MNADRRGAEQQRLDEADTGTVDWRGWGPYLAERAWGTVREDYSADGDAWRSFPHDHARSRAYRWNEDGMAGFCDDGQDWCLALALWNGADPILKERMFGLGGPEGNHGEDVKEYWWHVDATPTHSWNVWRYHYPQRAFPYDDLVATNASRSRTDPEYELADTGVFDDDRYWVVEVTYAKAAAHDLLMEITVENAGPDPAELHVLPTLWFRNRWSWGAPTSAGEPRPSLRWTGDRVVAESDRSGRLVLAADGEFEPLFCANETNTARLYGATDGPRYPKDGIADHVLHGTDSVDPSRSGTKAALHHRLRVGPGERRTVRLRLQASPGSDHGAVDLGDGFAQVITDRRAEADAFWSELAERAGCTGDRGRLVRSALSGLLWSKQFYHYDVATWLDGDPAEPRPPARRGAVRNGDWRQVSCHDVIVMPDVWEYPWFAVWDWAFHCVTLAHVDPALAKAQLILALREWYLHPTGMLPAYEWDFSDVNPPVHAWAALTVFLIDGGRDTAFLARVFHKLLINFTWWVATKDHGDNNLFEGGFLGLDNIAPLNRSAVPPELGTLEQSDATAWMAFYALTMLDIAITLCGRDRSYEDVATKFFEQFLTIAGAANNASLWHPEDGFYYDVLHLTDGTDVPLRVKSLVGLIPVTAVSSLEQMPLADLPDFTARADWFTDHHPELAGAVQRHPRDGVEHRLLALVDPDRLRTVLAAAFDEAGMLSAHGIRSVSAWHREHPFRVELGGVSAGVDYEPGESTTALFGGNSNWRGPVWMPLNVLLVEALRRYDEVLGADFTVEYPTGSGRRLRLHDVADDLAGRLAGLFLPGPDGVRPSDTGSRFATDPRWNADPTFSEYFHGDTGAGLGASHQTGWTALVAHLLLTRHADDPVS</sequence>
<evidence type="ECO:0000259" key="4">
    <source>
        <dbReference type="Pfam" id="PF22422"/>
    </source>
</evidence>